<keyword evidence="2" id="KW-0732">Signal</keyword>
<proteinExistence type="predicted"/>
<dbReference type="OrthoDB" id="251560at2"/>
<organism evidence="3 4">
    <name type="scientific">Thermogutta terrifontis</name>
    <dbReference type="NCBI Taxonomy" id="1331910"/>
    <lineage>
        <taxon>Bacteria</taxon>
        <taxon>Pseudomonadati</taxon>
        <taxon>Planctomycetota</taxon>
        <taxon>Planctomycetia</taxon>
        <taxon>Pirellulales</taxon>
        <taxon>Thermoguttaceae</taxon>
        <taxon>Thermogutta</taxon>
    </lineage>
</organism>
<dbReference type="EMBL" id="CP018477">
    <property type="protein sequence ID" value="ASV76005.1"/>
    <property type="molecule type" value="Genomic_DNA"/>
</dbReference>
<dbReference type="AlphaFoldDB" id="A0A286RJ58"/>
<reference evidence="3 4" key="1">
    <citation type="journal article" name="Front. Microbiol.">
        <title>Sugar Metabolism of the First Thermophilic Planctomycete Thermogutta terrifontis: Comparative Genomic and Transcriptomic Approaches.</title>
        <authorList>
            <person name="Elcheninov A.G."/>
            <person name="Menzel P."/>
            <person name="Gudbergsdottir S.R."/>
            <person name="Slesarev A.I."/>
            <person name="Kadnikov V.V."/>
            <person name="Krogh A."/>
            <person name="Bonch-Osmolovskaya E.A."/>
            <person name="Peng X."/>
            <person name="Kublanov I.V."/>
        </authorList>
    </citation>
    <scope>NUCLEOTIDE SEQUENCE [LARGE SCALE GENOMIC DNA]</scope>
    <source>
        <strain evidence="3 4">R1</strain>
    </source>
</reference>
<protein>
    <recommendedName>
        <fullName evidence="5">Tetratricopeptide repeat protein</fullName>
    </recommendedName>
</protein>
<evidence type="ECO:0000256" key="2">
    <source>
        <dbReference type="SAM" id="SignalP"/>
    </source>
</evidence>
<evidence type="ECO:0000313" key="3">
    <source>
        <dbReference type="EMBL" id="ASV76005.1"/>
    </source>
</evidence>
<dbReference type="PROSITE" id="PS50005">
    <property type="entry name" value="TPR"/>
    <property type="match status" value="1"/>
</dbReference>
<keyword evidence="4" id="KW-1185">Reference proteome</keyword>
<name>A0A286RJ58_9BACT</name>
<evidence type="ECO:0000256" key="1">
    <source>
        <dbReference type="PROSITE-ProRule" id="PRU00339"/>
    </source>
</evidence>
<dbReference type="Pfam" id="PF13432">
    <property type="entry name" value="TPR_16"/>
    <property type="match status" value="1"/>
</dbReference>
<dbReference type="InterPro" id="IPR019734">
    <property type="entry name" value="TPR_rpt"/>
</dbReference>
<gene>
    <name evidence="3" type="ORF">THTE_3403</name>
</gene>
<feature type="repeat" description="TPR" evidence="1">
    <location>
        <begin position="189"/>
        <end position="222"/>
    </location>
</feature>
<dbReference type="Pfam" id="PF13181">
    <property type="entry name" value="TPR_8"/>
    <property type="match status" value="2"/>
</dbReference>
<feature type="chain" id="PRO_5013058311" description="Tetratricopeptide repeat protein" evidence="2">
    <location>
        <begin position="28"/>
        <end position="344"/>
    </location>
</feature>
<evidence type="ECO:0008006" key="5">
    <source>
        <dbReference type="Google" id="ProtNLM"/>
    </source>
</evidence>
<dbReference type="RefSeq" id="WP_095415888.1">
    <property type="nucleotide sequence ID" value="NZ_CP018477.1"/>
</dbReference>
<dbReference type="SUPFAM" id="SSF48452">
    <property type="entry name" value="TPR-like"/>
    <property type="match status" value="1"/>
</dbReference>
<dbReference type="KEGG" id="ttf:THTE_3403"/>
<feature type="signal peptide" evidence="2">
    <location>
        <begin position="1"/>
        <end position="27"/>
    </location>
</feature>
<dbReference type="Gene3D" id="1.25.40.10">
    <property type="entry name" value="Tetratricopeptide repeat domain"/>
    <property type="match status" value="1"/>
</dbReference>
<keyword evidence="1" id="KW-0802">TPR repeat</keyword>
<dbReference type="InterPro" id="IPR011990">
    <property type="entry name" value="TPR-like_helical_dom_sf"/>
</dbReference>
<accession>A0A286RJ58</accession>
<sequence>MRDAFKKTAIFFVIGAMSLLGSVTARGDVVRVGSETIRGKVTRMTQTEVVVDQGTTSRTISVNQIQSIEWDGEPALLKSVRAAFEVSRYEDVTSILDKIKVDDSTRPEVRQDIEFYRAAAAAHLALAGSGSIDDAGKLVANFVINYPNNYHYWEATRLVAELLRAKGSVDKAVEYYQLIAQAPWPEYKAQAGAAIGWAYLEAKKTDEAEKAFDQVISLQISGDDTPKLLAIIGKARCLVAKGQTDQAISMIQEILKRPDLVENAETMGRAYTALGLAYRQAGQIKQAIMAFLHVDLIYFRHAPSHIEALQNLVQLWPQVQHPERAAEAARVLKEQYGREVTVTN</sequence>
<dbReference type="Proteomes" id="UP000215086">
    <property type="component" value="Chromosome"/>
</dbReference>
<evidence type="ECO:0000313" key="4">
    <source>
        <dbReference type="Proteomes" id="UP000215086"/>
    </source>
</evidence>